<dbReference type="PANTHER" id="PTHR43642">
    <property type="entry name" value="HYBRID SIGNAL TRANSDUCTION HISTIDINE KINASE G"/>
    <property type="match status" value="1"/>
</dbReference>
<dbReference type="SUPFAM" id="SSF56112">
    <property type="entry name" value="Protein kinase-like (PK-like)"/>
    <property type="match status" value="1"/>
</dbReference>
<proteinExistence type="predicted"/>
<evidence type="ECO:0000259" key="7">
    <source>
        <dbReference type="PROSITE" id="PS50109"/>
    </source>
</evidence>
<dbReference type="InterPro" id="IPR036097">
    <property type="entry name" value="HisK_dim/P_sf"/>
</dbReference>
<dbReference type="SMART" id="SM00220">
    <property type="entry name" value="S_TKc"/>
    <property type="match status" value="1"/>
</dbReference>
<dbReference type="InterPro" id="IPR003594">
    <property type="entry name" value="HATPase_dom"/>
</dbReference>
<dbReference type="Pfam" id="PF02518">
    <property type="entry name" value="HATPase_c"/>
    <property type="match status" value="1"/>
</dbReference>
<keyword evidence="3" id="KW-0597">Phosphoprotein</keyword>
<dbReference type="SUPFAM" id="SSF47384">
    <property type="entry name" value="Homodimeric domain of signal transducing histidine kinase"/>
    <property type="match status" value="1"/>
</dbReference>
<dbReference type="SMART" id="SM00065">
    <property type="entry name" value="GAF"/>
    <property type="match status" value="1"/>
</dbReference>
<dbReference type="PROSITE" id="PS50109">
    <property type="entry name" value="HIS_KIN"/>
    <property type="match status" value="1"/>
</dbReference>
<keyword evidence="5" id="KW-0902">Two-component regulatory system</keyword>
<dbReference type="SUPFAM" id="SSF55874">
    <property type="entry name" value="ATPase domain of HSP90 chaperone/DNA topoisomerase II/histidine kinase"/>
    <property type="match status" value="1"/>
</dbReference>
<dbReference type="Gene3D" id="3.30.450.20">
    <property type="entry name" value="PAS domain"/>
    <property type="match status" value="1"/>
</dbReference>
<evidence type="ECO:0000259" key="6">
    <source>
        <dbReference type="PROSITE" id="PS50011"/>
    </source>
</evidence>
<keyword evidence="9" id="KW-0808">Transferase</keyword>
<organism evidence="9 10">
    <name type="scientific">Microcoleus asticus IPMA8</name>
    <dbReference type="NCBI Taxonomy" id="2563858"/>
    <lineage>
        <taxon>Bacteria</taxon>
        <taxon>Bacillati</taxon>
        <taxon>Cyanobacteriota</taxon>
        <taxon>Cyanophyceae</taxon>
        <taxon>Oscillatoriophycideae</taxon>
        <taxon>Oscillatoriales</taxon>
        <taxon>Microcoleaceae</taxon>
        <taxon>Microcoleus</taxon>
        <taxon>Microcoleus asticus</taxon>
    </lineage>
</organism>
<dbReference type="InterPro" id="IPR035965">
    <property type="entry name" value="PAS-like_dom_sf"/>
</dbReference>
<evidence type="ECO:0000259" key="8">
    <source>
        <dbReference type="PROSITE" id="PS50112"/>
    </source>
</evidence>
<dbReference type="Pfam" id="PF08447">
    <property type="entry name" value="PAS_3"/>
    <property type="match status" value="1"/>
</dbReference>
<gene>
    <name evidence="9" type="primary">prkC_17</name>
    <name evidence="9" type="ORF">E5S67_05288</name>
</gene>
<dbReference type="Proteomes" id="UP000702425">
    <property type="component" value="Unassembled WGS sequence"/>
</dbReference>
<evidence type="ECO:0000256" key="4">
    <source>
        <dbReference type="ARBA" id="ARBA00022777"/>
    </source>
</evidence>
<dbReference type="Gene3D" id="1.10.510.10">
    <property type="entry name" value="Transferase(Phosphotransferase) domain 1"/>
    <property type="match status" value="1"/>
</dbReference>
<protein>
    <recommendedName>
        <fullName evidence="2">histidine kinase</fullName>
        <ecNumber evidence="2">2.7.13.3</ecNumber>
    </recommendedName>
</protein>
<dbReference type="EC" id="2.7.13.3" evidence="2"/>
<dbReference type="InterPro" id="IPR000014">
    <property type="entry name" value="PAS"/>
</dbReference>
<dbReference type="PROSITE" id="PS00108">
    <property type="entry name" value="PROTEIN_KINASE_ST"/>
    <property type="match status" value="1"/>
</dbReference>
<dbReference type="InterPro" id="IPR000719">
    <property type="entry name" value="Prot_kinase_dom"/>
</dbReference>
<dbReference type="SUPFAM" id="SSF55785">
    <property type="entry name" value="PYP-like sensor domain (PAS domain)"/>
    <property type="match status" value="1"/>
</dbReference>
<dbReference type="InterPro" id="IPR003018">
    <property type="entry name" value="GAF"/>
</dbReference>
<evidence type="ECO:0000256" key="2">
    <source>
        <dbReference type="ARBA" id="ARBA00012438"/>
    </source>
</evidence>
<dbReference type="Pfam" id="PF00069">
    <property type="entry name" value="Pkinase"/>
    <property type="match status" value="1"/>
</dbReference>
<name>A0ABX2D6J3_9CYAN</name>
<dbReference type="InterPro" id="IPR011009">
    <property type="entry name" value="Kinase-like_dom_sf"/>
</dbReference>
<dbReference type="EMBL" id="SRRZ01000134">
    <property type="protein sequence ID" value="NQE37515.1"/>
    <property type="molecule type" value="Genomic_DNA"/>
</dbReference>
<evidence type="ECO:0000313" key="9">
    <source>
        <dbReference type="EMBL" id="NQE37515.1"/>
    </source>
</evidence>
<dbReference type="InterPro" id="IPR003661">
    <property type="entry name" value="HisK_dim/P_dom"/>
</dbReference>
<dbReference type="PRINTS" id="PR00344">
    <property type="entry name" value="BCTRLSENSOR"/>
</dbReference>
<evidence type="ECO:0000256" key="5">
    <source>
        <dbReference type="ARBA" id="ARBA00023012"/>
    </source>
</evidence>
<dbReference type="Pfam" id="PF01590">
    <property type="entry name" value="GAF"/>
    <property type="match status" value="1"/>
</dbReference>
<dbReference type="SUPFAM" id="SSF55781">
    <property type="entry name" value="GAF domain-like"/>
    <property type="match status" value="1"/>
</dbReference>
<dbReference type="SMART" id="SM00387">
    <property type="entry name" value="HATPase_c"/>
    <property type="match status" value="1"/>
</dbReference>
<dbReference type="Gene3D" id="3.30.565.10">
    <property type="entry name" value="Histidine kinase-like ATPase, C-terminal domain"/>
    <property type="match status" value="1"/>
</dbReference>
<dbReference type="InterPro" id="IPR053159">
    <property type="entry name" value="Hybrid_Histidine_Kinase"/>
</dbReference>
<reference evidence="9 10" key="1">
    <citation type="journal article" date="2020" name="Sci. Rep.">
        <title>A novel cyanobacterial geosmin producer, revising GeoA distribution and dispersion patterns in Bacteria.</title>
        <authorList>
            <person name="Churro C."/>
            <person name="Semedo-Aguiar A.P."/>
            <person name="Silva A.D."/>
            <person name="Pereira-Leal J.B."/>
            <person name="Leite R.B."/>
        </authorList>
    </citation>
    <scope>NUCLEOTIDE SEQUENCE [LARGE SCALE GENOMIC DNA]</scope>
    <source>
        <strain evidence="9 10">IPMA8</strain>
    </source>
</reference>
<dbReference type="Gene3D" id="3.30.200.20">
    <property type="entry name" value="Phosphorylase Kinase, domain 1"/>
    <property type="match status" value="1"/>
</dbReference>
<dbReference type="PROSITE" id="PS50011">
    <property type="entry name" value="PROTEIN_KINASE_DOM"/>
    <property type="match status" value="1"/>
</dbReference>
<dbReference type="Pfam" id="PF13191">
    <property type="entry name" value="AAA_16"/>
    <property type="match status" value="1"/>
</dbReference>
<feature type="domain" description="Protein kinase" evidence="6">
    <location>
        <begin position="19"/>
        <end position="281"/>
    </location>
</feature>
<dbReference type="InterPro" id="IPR004358">
    <property type="entry name" value="Sig_transdc_His_kin-like_C"/>
</dbReference>
<feature type="domain" description="Histidine kinase" evidence="7">
    <location>
        <begin position="1699"/>
        <end position="1954"/>
    </location>
</feature>
<evidence type="ECO:0000313" key="10">
    <source>
        <dbReference type="Proteomes" id="UP000702425"/>
    </source>
</evidence>
<comment type="caution">
    <text evidence="9">The sequence shown here is derived from an EMBL/GenBank/DDBJ whole genome shotgun (WGS) entry which is preliminary data.</text>
</comment>
<dbReference type="PANTHER" id="PTHR43642:SF1">
    <property type="entry name" value="HYBRID SIGNAL TRANSDUCTION HISTIDINE KINASE G"/>
    <property type="match status" value="1"/>
</dbReference>
<dbReference type="GO" id="GO:0004674">
    <property type="term" value="F:protein serine/threonine kinase activity"/>
    <property type="evidence" value="ECO:0007669"/>
    <property type="project" value="UniProtKB-EC"/>
</dbReference>
<dbReference type="InterPro" id="IPR005467">
    <property type="entry name" value="His_kinase_dom"/>
</dbReference>
<dbReference type="SUPFAM" id="SSF52540">
    <property type="entry name" value="P-loop containing nucleoside triphosphate hydrolases"/>
    <property type="match status" value="1"/>
</dbReference>
<dbReference type="CDD" id="cd00130">
    <property type="entry name" value="PAS"/>
    <property type="match status" value="1"/>
</dbReference>
<dbReference type="Gene3D" id="1.10.287.130">
    <property type="match status" value="1"/>
</dbReference>
<dbReference type="RefSeq" id="WP_172191615.1">
    <property type="nucleotide sequence ID" value="NZ_CAWPPK010000040.1"/>
</dbReference>
<dbReference type="CDD" id="cd00082">
    <property type="entry name" value="HisKA"/>
    <property type="match status" value="1"/>
</dbReference>
<comment type="catalytic activity">
    <reaction evidence="1">
        <text>ATP + protein L-histidine = ADP + protein N-phospho-L-histidine.</text>
        <dbReference type="EC" id="2.7.13.3"/>
    </reaction>
</comment>
<evidence type="ECO:0000256" key="1">
    <source>
        <dbReference type="ARBA" id="ARBA00000085"/>
    </source>
</evidence>
<dbReference type="InterPro" id="IPR029016">
    <property type="entry name" value="GAF-like_dom_sf"/>
</dbReference>
<accession>A0ABX2D6J3</accession>
<dbReference type="Gene3D" id="3.30.450.40">
    <property type="match status" value="1"/>
</dbReference>
<dbReference type="InterPro" id="IPR027417">
    <property type="entry name" value="P-loop_NTPase"/>
</dbReference>
<keyword evidence="4 9" id="KW-0418">Kinase</keyword>
<dbReference type="InterPro" id="IPR036890">
    <property type="entry name" value="HATPase_C_sf"/>
</dbReference>
<feature type="domain" description="PAS" evidence="8">
    <location>
        <begin position="1535"/>
        <end position="1611"/>
    </location>
</feature>
<dbReference type="PROSITE" id="PS50112">
    <property type="entry name" value="PAS"/>
    <property type="match status" value="1"/>
</dbReference>
<dbReference type="InterPro" id="IPR041664">
    <property type="entry name" value="AAA_16"/>
</dbReference>
<dbReference type="Gene3D" id="3.40.50.300">
    <property type="entry name" value="P-loop containing nucleotide triphosphate hydrolases"/>
    <property type="match status" value="1"/>
</dbReference>
<evidence type="ECO:0000256" key="3">
    <source>
        <dbReference type="ARBA" id="ARBA00022553"/>
    </source>
</evidence>
<dbReference type="CDD" id="cd14014">
    <property type="entry name" value="STKc_PknB_like"/>
    <property type="match status" value="1"/>
</dbReference>
<dbReference type="InterPro" id="IPR008271">
    <property type="entry name" value="Ser/Thr_kinase_AS"/>
</dbReference>
<keyword evidence="10" id="KW-1185">Reference proteome</keyword>
<sequence>MNNSLPNTNSTTTVQIPNYQILETVYSGSRTLVYRAIRTSDQLPAIVKLLKNNYPTFSELVQFRNQYTIAKNLNSPLIIQTYSLEVYQKGYVLVMEDFGGISLQEWALKEKNRLSLREFLQIAIALCNTLDILYRERIIHKDIKPSNILINPETKEIKLIDFSISSLLPRETQTLLNPNVLEGTLAYISPEQTGRMNRGIDYRTDFYSLGITFYELLTGELPFDSNDPMEIVHCHIAKASPLVHEINSRIPPILSEIVNKLIAKNAENRYQSALGLKYDLENCLTQIQESGQIEYFEIGRRDLCDRFLIPDKLYGREAEIETLLQAFGRVANGASELMLVTGFSGIGKTAIVNEVHKPIVRSKGYFIKGKYDQFQRNIPFSGLVQAFRDLMGQLLSESDAQLEQWKAKILSALGENGQVLIDVIPELEEIIGKQPSAIELAASAAQNRFNLLFVKFIKVFATPEHPLVMFLDDLQWADSASLSLMKLLMSQAEGGYLFIIGAYRDNEVFPAHPLMLALEEIEKTKAIVNTIALTPLSQSDVNLMIADTFSCAIELALPLTELVYQKAKGNPFFTTQFLKALYEDGLITFDWEISSWQCDVAQVRSLALTDDVVEFMAVQLQKLPTATQNILKLAACIGNQFDLATLAIVSEQSEIETATVLWKALQEGLILPQSEIYKFYQNLELDTQHSTPNTQQCYYKFLHDRIQQAAYCLIPEQQKQMTHLKIGRLLLENTASENLEENIFTILNQINYGVKLLQEESERELIARLNLKAGEKAKVATAYEAALKYLNTGKTLLSSESWETNYALTHHLYTSISEAEYLNGNYKQAEELIDITLKKSASILDRVPVYRIQLQLYNVQCMYNEVFDVGLFCLQELNVNLEPNPPQKQELQVEKLINLPLMTDPYKEAAMEVLMALTGPGYVQRPQLLIEIINTFLHLSIRYGNSKYSPYGYSLYGMLLCATMEDIEQGYQLGQMSVDILEEVGAQLCSAKVLNIFGNCIRHWKKPARENIDLAIGVQGFSSGLETGDIENGGYSIIHYCVSLLFLGVHLPELEKKVDDYLQILTQLQHQYATTILQIGRLTILNLQENDFSKFELPEYFQESEQLESDLIANKSFTPLFLLSVLRGLFSYSIGKYEAAINYLKLAGSYLANAPGLLAVSEHNFYYSLSLLAQYPELEESQQIECLKIVDANQQLRKIWVNHAPENFLHQYELVEAEKARNFSQTWQVAESYDRAIAGAKTNGYIQVEALSNELAAKFYLDWNKEKVAAAYMQEAYYCYARWGATAKIIDLEKRYPQLLAPILQQTRSTFSTNETIFRLWSVSSTSSATSSSSNISVALDLAAILKASQTLSGEIELEKLLSSLLHIVIENAGADKCVLMLKESNNLLILALARLSLDNNENAKVDFSSMLTNPQPVEESQNVPIGLINTVKRSLKPAVIFNATVYPQLINDSYIQQHKPKSILCSPILHQGKLIGILYLENNLVTGAFTSDRVELLNLLCAQAAISLENARLYEQSQTYAQQLEQSFAKLSESNSRFEKLVDNVPGVVYQACWTLDRSRYLTYISAECYDLLETTPEQAIANVHFFTEMVHPNDAASYEQSLLDSIQTLTPLEWSGRIITPSGIVKWIHAEARVEQHADGTVVWDGLLLDISDRKRAEAGIIQKSQELEQALHDLQQTQLQMIQSEKMSALGNLVAGVAHEINNPIGFISGNLYEAKSTVQDLTEHLDLYRSKTSAANIADHAVEIDLDYIIEDLPKMMDSMQLGCDRIKGISTTLRTFSRADKDYKVAFNIHEGIDSTILILKYRLKASDERPAIEVVTDYGNIPAIECFPGQLNQVFINILANAIDALDESNTGRSFAEIKANPNRITIQTSLVDNRVKIIIADNGWGMNESVKQKIFDHLFTTKAVGKGTGLGLAIARQIVVEKHGGTIEVNSVLGEGTEFTILLPVKG</sequence>
<dbReference type="InterPro" id="IPR013655">
    <property type="entry name" value="PAS_fold_3"/>
</dbReference>